<proteinExistence type="predicted"/>
<feature type="transmembrane region" description="Helical" evidence="1">
    <location>
        <begin position="90"/>
        <end position="112"/>
    </location>
</feature>
<name>A0ABS3HGT0_9ENTE</name>
<feature type="transmembrane region" description="Helical" evidence="1">
    <location>
        <begin position="199"/>
        <end position="218"/>
    </location>
</feature>
<evidence type="ECO:0000256" key="1">
    <source>
        <dbReference type="SAM" id="Phobius"/>
    </source>
</evidence>
<feature type="transmembrane region" description="Helical" evidence="1">
    <location>
        <begin position="44"/>
        <end position="69"/>
    </location>
</feature>
<feature type="transmembrane region" description="Helical" evidence="1">
    <location>
        <begin position="20"/>
        <end position="38"/>
    </location>
</feature>
<keyword evidence="1" id="KW-0472">Membrane</keyword>
<dbReference type="EMBL" id="JAFLVR010000019">
    <property type="protein sequence ID" value="MBO0452237.1"/>
    <property type="molecule type" value="Genomic_DNA"/>
</dbReference>
<gene>
    <name evidence="2" type="ORF">JZO85_08155</name>
</gene>
<keyword evidence="3" id="KW-1185">Reference proteome</keyword>
<reference evidence="2 3" key="1">
    <citation type="submission" date="2021-03" db="EMBL/GenBank/DDBJ databases">
        <title>Enterococcal diversity collection.</title>
        <authorList>
            <person name="Gilmore M.S."/>
            <person name="Schwartzman J."/>
            <person name="Van Tyne D."/>
            <person name="Martin M."/>
            <person name="Earl A.M."/>
            <person name="Manson A.L."/>
            <person name="Straub T."/>
            <person name="Salamzade R."/>
            <person name="Saavedra J."/>
            <person name="Lebreton F."/>
            <person name="Prichula J."/>
            <person name="Schaufler K."/>
            <person name="Gaca A."/>
            <person name="Sgardioli B."/>
            <person name="Wagenaar J."/>
            <person name="Strong T."/>
        </authorList>
    </citation>
    <scope>NUCLEOTIDE SEQUENCE [LARGE SCALE GENOMIC DNA]</scope>
    <source>
        <strain evidence="2 3">MJM16</strain>
    </source>
</reference>
<keyword evidence="1" id="KW-1133">Transmembrane helix</keyword>
<evidence type="ECO:0000313" key="2">
    <source>
        <dbReference type="EMBL" id="MBO0452237.1"/>
    </source>
</evidence>
<keyword evidence="1" id="KW-0812">Transmembrane</keyword>
<evidence type="ECO:0008006" key="4">
    <source>
        <dbReference type="Google" id="ProtNLM"/>
    </source>
</evidence>
<feature type="transmembrane region" description="Helical" evidence="1">
    <location>
        <begin position="154"/>
        <end position="179"/>
    </location>
</feature>
<sequence>MRLLYVIKNDMHYQMRYGFYAIYILLTFFYILILNQITDPLIKSLIGTLIVLSDPAVLGYFFIGGIWLLEKEEKLHSYMAISPLKHSDYVLGKILSLGLVSTCSSVIIMGVTMPWVNLFIAAGIIFLSSCFFTLLGLILATFAKTVNGYLMISVPPALILLTPGILSIVGISFPFAAIIPGTIVFNLIRDTLTNNPEHVLLNLIGLFFWTCLLFMVTLRRIAHEINPLGGKRHAFNN</sequence>
<accession>A0ABS3HGT0</accession>
<comment type="caution">
    <text evidence="2">The sequence shown here is derived from an EMBL/GenBank/DDBJ whole genome shotgun (WGS) entry which is preliminary data.</text>
</comment>
<dbReference type="Proteomes" id="UP000664495">
    <property type="component" value="Unassembled WGS sequence"/>
</dbReference>
<organism evidence="2 3">
    <name type="scientific">Candidatus Enterococcus murrayae</name>
    <dbReference type="NCBI Taxonomy" id="2815321"/>
    <lineage>
        <taxon>Bacteria</taxon>
        <taxon>Bacillati</taxon>
        <taxon>Bacillota</taxon>
        <taxon>Bacilli</taxon>
        <taxon>Lactobacillales</taxon>
        <taxon>Enterococcaceae</taxon>
        <taxon>Enterococcus</taxon>
    </lineage>
</organism>
<feature type="transmembrane region" description="Helical" evidence="1">
    <location>
        <begin position="118"/>
        <end position="142"/>
    </location>
</feature>
<dbReference type="RefSeq" id="WP_207108015.1">
    <property type="nucleotide sequence ID" value="NZ_JAFLVR010000019.1"/>
</dbReference>
<protein>
    <recommendedName>
        <fullName evidence="4">ABC transporter</fullName>
    </recommendedName>
</protein>
<evidence type="ECO:0000313" key="3">
    <source>
        <dbReference type="Proteomes" id="UP000664495"/>
    </source>
</evidence>